<name>A0AAX4PHP8_9CHLO</name>
<protein>
    <submittedName>
        <fullName evidence="7">Protein FAR1-RELATED SEQUENCE</fullName>
    </submittedName>
</protein>
<dbReference type="PANTHER" id="PTHR47718">
    <property type="entry name" value="OS01G0519700 PROTEIN"/>
    <property type="match status" value="1"/>
</dbReference>
<sequence length="867" mass="96533">MLAPILSAFRRTEKQRGGQDPVSRAHDNPNQDRALEGVEHGVFADLPAPERAPGKQIVLAPQIPSGQSGSTVLGRQEVVASAPSRASDRLVSMTTALQIAAPPRDARTVTKEIIAESNETNRPPPDLPLGPWKTREDAENDLKAYAVDKNTGGGAFTLVHPTKLRPGTSATGAIRTFRCNRYGAPRLSGDGIRNRPSLKCGCPFYMDIEETIDGWCVRRGTFVHNHEIAKSSTQVMCDPKLRMIPPEYVAEAKLLKRSIPIAPIYRHLRNRAVEDGIEISFTHSDVYNALKPSPEDISLDATNWIQWLLSRQQTLRLPCRLETNDVGLLTGSYWVMDGGQSSWAVGSRTLLFDCTFNTNRHSQRLGLFSSVSSEGATVILAAVLLESESKSALTWAWSAFSESFKFRPTVVYTDGCGRIEEAVRVTYPGVPHLRCTWHVSKNVWSHLKPYFGSSKGRLTSKGKVSWQRWFSAWWETVMRTDVGTMREQWAVLAKALEVEKVPPQQIEWFNALPVERFCYCFTNMVFSAGVHSTQRCESLHSSLKNSIKASSLLTDLGTKLDDLVEEIKMKKTCKEIKRTIHLHLPSTFSATPTPAIDVAADSITAFALDLVNAQHHQALWYGLEEEAEGGGTFMVKRIAASSSSVVERESGESGDSFVQTPLEMCLTREKAQVVHRTTATTCTCMWHTHMGLPCRHILAVHLKTGLSSKAFPPGLIHTFWETKTEQERKEMYVRMVAKELPSKQPALPEADNDLSVEDHLRIGREELQDWVRSAKELDADELKKEVLHMLGIAKSRKTRIMNLLNKVKKQSTKSAKKKNKVSSASGEGVSGVAKSVRAKPGPKPAARKSIPYDQKGRKKRKRKVNED</sequence>
<dbReference type="Pfam" id="PF10551">
    <property type="entry name" value="MULE"/>
    <property type="match status" value="1"/>
</dbReference>
<keyword evidence="2 4" id="KW-0863">Zinc-finger</keyword>
<dbReference type="InterPro" id="IPR018289">
    <property type="entry name" value="MULE_transposase_dom"/>
</dbReference>
<evidence type="ECO:0000256" key="1">
    <source>
        <dbReference type="ARBA" id="ARBA00022723"/>
    </source>
</evidence>
<dbReference type="GO" id="GO:0008270">
    <property type="term" value="F:zinc ion binding"/>
    <property type="evidence" value="ECO:0007669"/>
    <property type="project" value="UniProtKB-KW"/>
</dbReference>
<evidence type="ECO:0000256" key="4">
    <source>
        <dbReference type="PROSITE-ProRule" id="PRU00325"/>
    </source>
</evidence>
<dbReference type="InterPro" id="IPR007527">
    <property type="entry name" value="Znf_SWIM"/>
</dbReference>
<keyword evidence="3" id="KW-0862">Zinc</keyword>
<feature type="region of interest" description="Disordered" evidence="5">
    <location>
        <begin position="11"/>
        <end position="32"/>
    </location>
</feature>
<dbReference type="PANTHER" id="PTHR47718:SF17">
    <property type="entry name" value="PROTEIN FAR1-RELATED SEQUENCE 5-LIKE"/>
    <property type="match status" value="1"/>
</dbReference>
<feature type="domain" description="SWIM-type" evidence="6">
    <location>
        <begin position="667"/>
        <end position="705"/>
    </location>
</feature>
<accession>A0AAX4PHP8</accession>
<dbReference type="AlphaFoldDB" id="A0AAX4PHP8"/>
<feature type="compositionally biased region" description="Basic residues" evidence="5">
    <location>
        <begin position="856"/>
        <end position="867"/>
    </location>
</feature>
<proteinExistence type="predicted"/>
<evidence type="ECO:0000256" key="2">
    <source>
        <dbReference type="ARBA" id="ARBA00022771"/>
    </source>
</evidence>
<evidence type="ECO:0000256" key="3">
    <source>
        <dbReference type="ARBA" id="ARBA00022833"/>
    </source>
</evidence>
<evidence type="ECO:0000313" key="8">
    <source>
        <dbReference type="Proteomes" id="UP001472866"/>
    </source>
</evidence>
<reference evidence="7 8" key="1">
    <citation type="submission" date="2024-03" db="EMBL/GenBank/DDBJ databases">
        <title>Complete genome sequence of the green alga Chloropicon roscoffensis RCC1871.</title>
        <authorList>
            <person name="Lemieux C."/>
            <person name="Pombert J.-F."/>
            <person name="Otis C."/>
            <person name="Turmel M."/>
        </authorList>
    </citation>
    <scope>NUCLEOTIDE SEQUENCE [LARGE SCALE GENOMIC DNA]</scope>
    <source>
        <strain evidence="7 8">RCC1871</strain>
    </source>
</reference>
<feature type="region of interest" description="Disordered" evidence="5">
    <location>
        <begin position="807"/>
        <end position="867"/>
    </location>
</feature>
<dbReference type="SMART" id="SM00575">
    <property type="entry name" value="ZnF_PMZ"/>
    <property type="match status" value="1"/>
</dbReference>
<evidence type="ECO:0000256" key="5">
    <source>
        <dbReference type="SAM" id="MobiDB-lite"/>
    </source>
</evidence>
<dbReference type="PROSITE" id="PS50966">
    <property type="entry name" value="ZF_SWIM"/>
    <property type="match status" value="1"/>
</dbReference>
<dbReference type="Proteomes" id="UP001472866">
    <property type="component" value="Chromosome 13"/>
</dbReference>
<dbReference type="EMBL" id="CP151513">
    <property type="protein sequence ID" value="WZN65932.1"/>
    <property type="molecule type" value="Genomic_DNA"/>
</dbReference>
<organism evidence="7 8">
    <name type="scientific">Chloropicon roscoffensis</name>
    <dbReference type="NCBI Taxonomy" id="1461544"/>
    <lineage>
        <taxon>Eukaryota</taxon>
        <taxon>Viridiplantae</taxon>
        <taxon>Chlorophyta</taxon>
        <taxon>Chloropicophyceae</taxon>
        <taxon>Chloropicales</taxon>
        <taxon>Chloropicaceae</taxon>
        <taxon>Chloropicon</taxon>
    </lineage>
</organism>
<feature type="compositionally biased region" description="Low complexity" evidence="5">
    <location>
        <begin position="821"/>
        <end position="835"/>
    </location>
</feature>
<evidence type="ECO:0000313" key="7">
    <source>
        <dbReference type="EMBL" id="WZN65932.1"/>
    </source>
</evidence>
<gene>
    <name evidence="7" type="ORF">HKI87_13g74950</name>
</gene>
<keyword evidence="8" id="KW-1185">Reference proteome</keyword>
<evidence type="ECO:0000259" key="6">
    <source>
        <dbReference type="PROSITE" id="PS50966"/>
    </source>
</evidence>
<dbReference type="InterPro" id="IPR006564">
    <property type="entry name" value="Znf_PMZ"/>
</dbReference>
<feature type="compositionally biased region" description="Basic residues" evidence="5">
    <location>
        <begin position="807"/>
        <end position="820"/>
    </location>
</feature>
<keyword evidence="1" id="KW-0479">Metal-binding</keyword>